<dbReference type="GO" id="GO:0005829">
    <property type="term" value="C:cytosol"/>
    <property type="evidence" value="ECO:0007669"/>
    <property type="project" value="TreeGrafter"/>
</dbReference>
<reference evidence="8 9" key="1">
    <citation type="submission" date="2018-06" db="EMBL/GenBank/DDBJ databases">
        <authorList>
            <consortium name="Pathogen Informatics"/>
            <person name="Doyle S."/>
        </authorList>
    </citation>
    <scope>NUCLEOTIDE SEQUENCE [LARGE SCALE GENOMIC DNA]</scope>
    <source>
        <strain evidence="8 9">NCTC8297</strain>
    </source>
</reference>
<keyword evidence="7" id="KW-0067">ATP-binding</keyword>
<keyword evidence="5" id="KW-0547">Nucleotide-binding</keyword>
<dbReference type="GO" id="GO:0005524">
    <property type="term" value="F:ATP binding"/>
    <property type="evidence" value="ECO:0007669"/>
    <property type="project" value="UniProtKB-KW"/>
</dbReference>
<keyword evidence="6 8" id="KW-0418">Kinase</keyword>
<dbReference type="SUPFAM" id="SSF53633">
    <property type="entry name" value="Carbamate kinase-like"/>
    <property type="match status" value="1"/>
</dbReference>
<accession>A0A379TF44</accession>
<evidence type="ECO:0000256" key="6">
    <source>
        <dbReference type="ARBA" id="ARBA00022777"/>
    </source>
</evidence>
<organism evidence="8 9">
    <name type="scientific">Salmonella enterica subsp. arizonae</name>
    <dbReference type="NCBI Taxonomy" id="59203"/>
    <lineage>
        <taxon>Bacteria</taxon>
        <taxon>Pseudomonadati</taxon>
        <taxon>Pseudomonadota</taxon>
        <taxon>Gammaproteobacteria</taxon>
        <taxon>Enterobacterales</taxon>
        <taxon>Enterobacteriaceae</taxon>
        <taxon>Salmonella</taxon>
    </lineage>
</organism>
<dbReference type="FunFam" id="3.40.1160.10:FF:000006">
    <property type="entry name" value="Glutamate 5-kinase"/>
    <property type="match status" value="1"/>
</dbReference>
<dbReference type="GO" id="GO:0008652">
    <property type="term" value="P:amino acid biosynthetic process"/>
    <property type="evidence" value="ECO:0007669"/>
    <property type="project" value="UniProtKB-KW"/>
</dbReference>
<dbReference type="InterPro" id="IPR019797">
    <property type="entry name" value="Glutamate_5-kinase_CS"/>
</dbReference>
<gene>
    <name evidence="8" type="primary">proB_2</name>
    <name evidence="8" type="ORF">NCTC8297_04561</name>
</gene>
<dbReference type="InterPro" id="IPR036393">
    <property type="entry name" value="AceGlu_kinase-like_sf"/>
</dbReference>
<dbReference type="Proteomes" id="UP000254741">
    <property type="component" value="Unassembled WGS sequence"/>
</dbReference>
<dbReference type="PROSITE" id="PS00902">
    <property type="entry name" value="GLUTAMATE_5_KINASE"/>
    <property type="match status" value="1"/>
</dbReference>
<name>A0A379TF44_SALER</name>
<keyword evidence="4 8" id="KW-0808">Transferase</keyword>
<protein>
    <submittedName>
        <fullName evidence="8">Glutamate 5-kinase</fullName>
        <ecNumber evidence="8">2.7.2.11</ecNumber>
    </submittedName>
</protein>
<proteinExistence type="predicted"/>
<dbReference type="AlphaFoldDB" id="A0A379TF44"/>
<evidence type="ECO:0000256" key="4">
    <source>
        <dbReference type="ARBA" id="ARBA00022679"/>
    </source>
</evidence>
<evidence type="ECO:0000256" key="3">
    <source>
        <dbReference type="ARBA" id="ARBA00022650"/>
    </source>
</evidence>
<dbReference type="EMBL" id="UGXG01000002">
    <property type="protein sequence ID" value="SUG49232.1"/>
    <property type="molecule type" value="Genomic_DNA"/>
</dbReference>
<evidence type="ECO:0000313" key="8">
    <source>
        <dbReference type="EMBL" id="SUG49232.1"/>
    </source>
</evidence>
<evidence type="ECO:0000313" key="9">
    <source>
        <dbReference type="Proteomes" id="UP000254741"/>
    </source>
</evidence>
<keyword evidence="2" id="KW-0028">Amino-acid biosynthesis</keyword>
<keyword evidence="1" id="KW-0963">Cytoplasm</keyword>
<evidence type="ECO:0000256" key="1">
    <source>
        <dbReference type="ARBA" id="ARBA00022490"/>
    </source>
</evidence>
<dbReference type="Gene3D" id="3.40.1160.10">
    <property type="entry name" value="Acetylglutamate kinase-like"/>
    <property type="match status" value="1"/>
</dbReference>
<evidence type="ECO:0000256" key="2">
    <source>
        <dbReference type="ARBA" id="ARBA00022605"/>
    </source>
</evidence>
<dbReference type="PANTHER" id="PTHR43654">
    <property type="entry name" value="GLUTAMATE 5-KINASE"/>
    <property type="match status" value="1"/>
</dbReference>
<evidence type="ECO:0000256" key="5">
    <source>
        <dbReference type="ARBA" id="ARBA00022741"/>
    </source>
</evidence>
<dbReference type="EC" id="2.7.2.11" evidence="8"/>
<dbReference type="PANTHER" id="PTHR43654:SF1">
    <property type="entry name" value="ISOPENTENYL PHOSPHATE KINASE"/>
    <property type="match status" value="1"/>
</dbReference>
<evidence type="ECO:0000256" key="7">
    <source>
        <dbReference type="ARBA" id="ARBA00022840"/>
    </source>
</evidence>
<sequence>MCYGVDDALRSIAGDSVSGLGTGGMSTKLQAADVACRAGIDTIIASGSKPGVIGDVMEGISVGTRFSCASLAAGEPQTLDLRRAAGRRNYG</sequence>
<dbReference type="GO" id="GO:0004349">
    <property type="term" value="F:glutamate 5-kinase activity"/>
    <property type="evidence" value="ECO:0007669"/>
    <property type="project" value="UniProtKB-EC"/>
</dbReference>
<keyword evidence="3" id="KW-0641">Proline biosynthesis</keyword>